<keyword evidence="5 9" id="KW-0812">Transmembrane</keyword>
<gene>
    <name evidence="11" type="ORF">SAMN02745704_01234</name>
</gene>
<dbReference type="Pfam" id="PF04290">
    <property type="entry name" value="DctQ"/>
    <property type="match status" value="1"/>
</dbReference>
<keyword evidence="3" id="KW-1003">Cell membrane</keyword>
<dbReference type="PANTHER" id="PTHR35011:SF10">
    <property type="entry name" value="TRAP TRANSPORTER SMALL PERMEASE PROTEIN"/>
    <property type="match status" value="1"/>
</dbReference>
<feature type="domain" description="Tripartite ATP-independent periplasmic transporters DctQ component" evidence="10">
    <location>
        <begin position="27"/>
        <end position="156"/>
    </location>
</feature>
<dbReference type="GO" id="GO:0022857">
    <property type="term" value="F:transmembrane transporter activity"/>
    <property type="evidence" value="ECO:0007669"/>
    <property type="project" value="TreeGrafter"/>
</dbReference>
<sequence>MLQSLFSALSGMRKVMRAVAATALCAMALVTGTDVVGRFWDSPLFGSEEIVTMLAVLVVGLSLPEAHWHRSHIGVEIFVRFLPKKVRDIIHLITTSAALGLFAVVAWRMVDYGLTMQTSGVRSMNLGFPEYLVVFVLAFGFLIFTLHLVRDVVTWFTASPETRQE</sequence>
<evidence type="ECO:0000313" key="12">
    <source>
        <dbReference type="Proteomes" id="UP000190027"/>
    </source>
</evidence>
<evidence type="ECO:0000256" key="8">
    <source>
        <dbReference type="ARBA" id="ARBA00038436"/>
    </source>
</evidence>
<keyword evidence="6 9" id="KW-1133">Transmembrane helix</keyword>
<keyword evidence="7 9" id="KW-0472">Membrane</keyword>
<dbReference type="InterPro" id="IPR055348">
    <property type="entry name" value="DctQ"/>
</dbReference>
<evidence type="ECO:0000313" key="11">
    <source>
        <dbReference type="EMBL" id="SKA78983.1"/>
    </source>
</evidence>
<keyword evidence="12" id="KW-1185">Reference proteome</keyword>
<dbReference type="PANTHER" id="PTHR35011">
    <property type="entry name" value="2,3-DIKETO-L-GULONATE TRAP TRANSPORTER SMALL PERMEASE PROTEIN YIAM"/>
    <property type="match status" value="1"/>
</dbReference>
<dbReference type="GO" id="GO:0015740">
    <property type="term" value="P:C4-dicarboxylate transport"/>
    <property type="evidence" value="ECO:0007669"/>
    <property type="project" value="TreeGrafter"/>
</dbReference>
<feature type="transmembrane region" description="Helical" evidence="9">
    <location>
        <begin position="89"/>
        <end position="110"/>
    </location>
</feature>
<reference evidence="11 12" key="1">
    <citation type="submission" date="2017-02" db="EMBL/GenBank/DDBJ databases">
        <authorList>
            <person name="Peterson S.W."/>
        </authorList>
    </citation>
    <scope>NUCLEOTIDE SEQUENCE [LARGE SCALE GENOMIC DNA]</scope>
    <source>
        <strain evidence="11 12">DSM 16080</strain>
    </source>
</reference>
<keyword evidence="2" id="KW-0813">Transport</keyword>
<organism evidence="11 12">
    <name type="scientific">Paucidesulfovibrio gracilis DSM 16080</name>
    <dbReference type="NCBI Taxonomy" id="1121449"/>
    <lineage>
        <taxon>Bacteria</taxon>
        <taxon>Pseudomonadati</taxon>
        <taxon>Thermodesulfobacteriota</taxon>
        <taxon>Desulfovibrionia</taxon>
        <taxon>Desulfovibrionales</taxon>
        <taxon>Desulfovibrionaceae</taxon>
        <taxon>Paucidesulfovibrio</taxon>
    </lineage>
</organism>
<dbReference type="OrthoDB" id="5420680at2"/>
<evidence type="ECO:0000256" key="1">
    <source>
        <dbReference type="ARBA" id="ARBA00004429"/>
    </source>
</evidence>
<name>A0A1T4WNQ6_9BACT</name>
<evidence type="ECO:0000256" key="3">
    <source>
        <dbReference type="ARBA" id="ARBA00022475"/>
    </source>
</evidence>
<dbReference type="GO" id="GO:0005886">
    <property type="term" value="C:plasma membrane"/>
    <property type="evidence" value="ECO:0007669"/>
    <property type="project" value="UniProtKB-SubCell"/>
</dbReference>
<proteinExistence type="inferred from homology"/>
<feature type="transmembrane region" description="Helical" evidence="9">
    <location>
        <begin position="49"/>
        <end position="68"/>
    </location>
</feature>
<dbReference type="InterPro" id="IPR007387">
    <property type="entry name" value="TRAP_DctQ"/>
</dbReference>
<comment type="similarity">
    <text evidence="8">Belongs to the TRAP transporter small permease family.</text>
</comment>
<feature type="transmembrane region" description="Helical" evidence="9">
    <location>
        <begin position="130"/>
        <end position="149"/>
    </location>
</feature>
<dbReference type="AlphaFoldDB" id="A0A1T4WNQ6"/>
<evidence type="ECO:0000256" key="9">
    <source>
        <dbReference type="SAM" id="Phobius"/>
    </source>
</evidence>
<dbReference type="STRING" id="1121449.SAMN02745704_01234"/>
<evidence type="ECO:0000256" key="7">
    <source>
        <dbReference type="ARBA" id="ARBA00023136"/>
    </source>
</evidence>
<keyword evidence="4" id="KW-0997">Cell inner membrane</keyword>
<accession>A0A1T4WNQ6</accession>
<evidence type="ECO:0000256" key="5">
    <source>
        <dbReference type="ARBA" id="ARBA00022692"/>
    </source>
</evidence>
<dbReference type="EMBL" id="FUYC01000003">
    <property type="protein sequence ID" value="SKA78983.1"/>
    <property type="molecule type" value="Genomic_DNA"/>
</dbReference>
<evidence type="ECO:0000256" key="4">
    <source>
        <dbReference type="ARBA" id="ARBA00022519"/>
    </source>
</evidence>
<protein>
    <submittedName>
        <fullName evidence="11">TRAP-type C4-dicarboxylate transport system, small permease component</fullName>
    </submittedName>
</protein>
<comment type="subcellular location">
    <subcellularLocation>
        <location evidence="1">Cell inner membrane</location>
        <topology evidence="1">Multi-pass membrane protein</topology>
    </subcellularLocation>
</comment>
<dbReference type="Proteomes" id="UP000190027">
    <property type="component" value="Unassembled WGS sequence"/>
</dbReference>
<evidence type="ECO:0000259" key="10">
    <source>
        <dbReference type="Pfam" id="PF04290"/>
    </source>
</evidence>
<evidence type="ECO:0000256" key="6">
    <source>
        <dbReference type="ARBA" id="ARBA00022989"/>
    </source>
</evidence>
<evidence type="ECO:0000256" key="2">
    <source>
        <dbReference type="ARBA" id="ARBA00022448"/>
    </source>
</evidence>
<dbReference type="RefSeq" id="WP_078716787.1">
    <property type="nucleotide sequence ID" value="NZ_FUYC01000003.1"/>
</dbReference>